<evidence type="ECO:0000259" key="2">
    <source>
        <dbReference type="Pfam" id="PF00082"/>
    </source>
</evidence>
<dbReference type="SUPFAM" id="SSF52743">
    <property type="entry name" value="Subtilisin-like"/>
    <property type="match status" value="1"/>
</dbReference>
<reference evidence="3 4" key="1">
    <citation type="submission" date="2018-01" db="EMBL/GenBank/DDBJ databases">
        <title>Genomic Encyclopedia of Type Strains, Phase III (KMG-III): the genomes of soil and plant-associated and newly described type strains.</title>
        <authorList>
            <person name="Whitman W."/>
        </authorList>
    </citation>
    <scope>NUCLEOTIDE SEQUENCE [LARGE SCALE GENOMIC DNA]</scope>
    <source>
        <strain evidence="3 4">1131</strain>
    </source>
</reference>
<accession>A0A2S4MDU4</accession>
<dbReference type="RefSeq" id="WP_103718213.1">
    <property type="nucleotide sequence ID" value="NZ_PQFZ01000005.1"/>
</dbReference>
<dbReference type="InterPro" id="IPR000209">
    <property type="entry name" value="Peptidase_S8/S53_dom"/>
</dbReference>
<dbReference type="CDD" id="cd00306">
    <property type="entry name" value="Peptidases_S8_S53"/>
    <property type="match status" value="1"/>
</dbReference>
<evidence type="ECO:0000313" key="4">
    <source>
        <dbReference type="Proteomes" id="UP000236919"/>
    </source>
</evidence>
<dbReference type="GO" id="GO:0006508">
    <property type="term" value="P:proteolysis"/>
    <property type="evidence" value="ECO:0007669"/>
    <property type="project" value="InterPro"/>
</dbReference>
<dbReference type="InterPro" id="IPR036852">
    <property type="entry name" value="Peptidase_S8/S53_dom_sf"/>
</dbReference>
<dbReference type="Pfam" id="PF00082">
    <property type="entry name" value="Peptidase_S8"/>
    <property type="match status" value="1"/>
</dbReference>
<feature type="domain" description="Peptidase S8/S53" evidence="2">
    <location>
        <begin position="321"/>
        <end position="546"/>
    </location>
</feature>
<protein>
    <submittedName>
        <fullName evidence="3">Subtilase family protein</fullName>
    </submittedName>
</protein>
<keyword evidence="1" id="KW-0732">Signal</keyword>
<gene>
    <name evidence="3" type="ORF">CYD53_105272</name>
</gene>
<organism evidence="3 4">
    <name type="scientific">Bosea psychrotolerans</name>
    <dbReference type="NCBI Taxonomy" id="1871628"/>
    <lineage>
        <taxon>Bacteria</taxon>
        <taxon>Pseudomonadati</taxon>
        <taxon>Pseudomonadota</taxon>
        <taxon>Alphaproteobacteria</taxon>
        <taxon>Hyphomicrobiales</taxon>
        <taxon>Boseaceae</taxon>
        <taxon>Bosea</taxon>
    </lineage>
</organism>
<dbReference type="EMBL" id="PQFZ01000005">
    <property type="protein sequence ID" value="POR52607.1"/>
    <property type="molecule type" value="Genomic_DNA"/>
</dbReference>
<evidence type="ECO:0000256" key="1">
    <source>
        <dbReference type="SAM" id="SignalP"/>
    </source>
</evidence>
<dbReference type="GO" id="GO:0004252">
    <property type="term" value="F:serine-type endopeptidase activity"/>
    <property type="evidence" value="ECO:0007669"/>
    <property type="project" value="InterPro"/>
</dbReference>
<proteinExistence type="predicted"/>
<dbReference type="Gene3D" id="3.40.50.200">
    <property type="entry name" value="Peptidase S8/S53 domain"/>
    <property type="match status" value="1"/>
</dbReference>
<sequence>MLPSFKATCLAGGLLFILQSHAWAQSQTLTPAANASQLPPQIINVELDGGLAAENMAEILKFLRKKGVALATRPAKAEPGETICSVLLRFNYPTPCGPLGDLILTEQANLRRINQPLIESREAANTVFYLPDIDIVQRQTSRAIPNRSNDPFRAENFVKNWKDHKAILYDRRLTEVTVQYVLYRLNIPIPAEFPADAVLKELAALPLNNVSYDMTVPGQTRFKQNAIPADFDESSVRELCKNYKDPADLLSLTRPYSAFSDMDTDAIEATRIYTGIVDAAPKPFVHLLDTKLSPLPSLYPAYGEQPVPLPSKCDWAFTPGAHHANLLAGIIASQGKGTGFEGIAPNVNLRSFDIFDPDNTNAKPIHEYIEENTYDQPGAVFLIANDRPSAYDKAPTLPVRNTRFREPLATTLLLKGGIQRPFVVVAAGQPDKPADPVINIDARTNMFPQNLGDLPNVVVVTACTDCSKATAEVYPKANYSADSWKFVHVAAPGGQPISGWTGPDTFGAAFGTSQSAAFVAGVAANMIRRHPDVYGHNGALKYRLQTCAWPLPHYNASGVANGDVAKIATGVIDPAVCNLNPRKSWVKDGNGWRPVDFKRWAPNTMFSPGQSPPGRVLRIMRTAQAPAAEWTLYVDRDGDDDADSQIELGLGQVRKVPVTKLSTAAGIELCDGTTVRFADGVRDFYRASMRQGCP</sequence>
<comment type="caution">
    <text evidence="3">The sequence shown here is derived from an EMBL/GenBank/DDBJ whole genome shotgun (WGS) entry which is preliminary data.</text>
</comment>
<dbReference type="AlphaFoldDB" id="A0A2S4MDU4"/>
<dbReference type="OrthoDB" id="8438857at2"/>
<feature type="signal peptide" evidence="1">
    <location>
        <begin position="1"/>
        <end position="24"/>
    </location>
</feature>
<dbReference type="Proteomes" id="UP000236919">
    <property type="component" value="Unassembled WGS sequence"/>
</dbReference>
<feature type="chain" id="PRO_5015459814" evidence="1">
    <location>
        <begin position="25"/>
        <end position="694"/>
    </location>
</feature>
<name>A0A2S4MDU4_9HYPH</name>
<evidence type="ECO:0000313" key="3">
    <source>
        <dbReference type="EMBL" id="POR52607.1"/>
    </source>
</evidence>
<keyword evidence="4" id="KW-1185">Reference proteome</keyword>